<feature type="signal peptide" evidence="1">
    <location>
        <begin position="1"/>
        <end position="28"/>
    </location>
</feature>
<organism evidence="2 3">
    <name type="scientific">Streptomyces dysideae</name>
    <dbReference type="NCBI Taxonomy" id="909626"/>
    <lineage>
        <taxon>Bacteria</taxon>
        <taxon>Bacillati</taxon>
        <taxon>Actinomycetota</taxon>
        <taxon>Actinomycetes</taxon>
        <taxon>Kitasatosporales</taxon>
        <taxon>Streptomycetaceae</taxon>
        <taxon>Streptomyces</taxon>
    </lineage>
</organism>
<feature type="chain" id="PRO_5007155860" description="Secreted protein" evidence="1">
    <location>
        <begin position="29"/>
        <end position="95"/>
    </location>
</feature>
<sequence>MMASILIMAASRSLLIAKSCSAMKLACAAPFRISTPMLSALRWKASAAWPSQCSRTFSTAVFSRPATLSFAETASTPPALPFPSPPDRMLWTCFQ</sequence>
<keyword evidence="1" id="KW-0732">Signal</keyword>
<gene>
    <name evidence="2" type="ORF">AQJ91_45835</name>
</gene>
<evidence type="ECO:0000313" key="3">
    <source>
        <dbReference type="Proteomes" id="UP000053260"/>
    </source>
</evidence>
<dbReference type="Proteomes" id="UP000053260">
    <property type="component" value="Unassembled WGS sequence"/>
</dbReference>
<proteinExistence type="predicted"/>
<evidence type="ECO:0008006" key="4">
    <source>
        <dbReference type="Google" id="ProtNLM"/>
    </source>
</evidence>
<accession>A0A117RXM3</accession>
<dbReference type="AlphaFoldDB" id="A0A117RXM3"/>
<reference evidence="2 3" key="1">
    <citation type="submission" date="2015-10" db="EMBL/GenBank/DDBJ databases">
        <title>Draft genome sequence of Streptomyces sp. RV15, isolated from a marine sponge.</title>
        <authorList>
            <person name="Ruckert C."/>
            <person name="Abdelmohsen U.R."/>
            <person name="Winkler A."/>
            <person name="Hentschel U."/>
            <person name="Kalinowski J."/>
            <person name="Kampfer P."/>
            <person name="Glaeser S."/>
        </authorList>
    </citation>
    <scope>NUCLEOTIDE SEQUENCE [LARGE SCALE GENOMIC DNA]</scope>
    <source>
        <strain evidence="2 3">RV15</strain>
    </source>
</reference>
<keyword evidence="3" id="KW-1185">Reference proteome</keyword>
<name>A0A117RXM3_9ACTN</name>
<evidence type="ECO:0000313" key="2">
    <source>
        <dbReference type="EMBL" id="KUO14614.1"/>
    </source>
</evidence>
<protein>
    <recommendedName>
        <fullName evidence="4">Secreted protein</fullName>
    </recommendedName>
</protein>
<dbReference type="EMBL" id="LMXB01000138">
    <property type="protein sequence ID" value="KUO14614.1"/>
    <property type="molecule type" value="Genomic_DNA"/>
</dbReference>
<evidence type="ECO:0000256" key="1">
    <source>
        <dbReference type="SAM" id="SignalP"/>
    </source>
</evidence>
<comment type="caution">
    <text evidence="2">The sequence shown here is derived from an EMBL/GenBank/DDBJ whole genome shotgun (WGS) entry which is preliminary data.</text>
</comment>